<reference evidence="3 4" key="1">
    <citation type="journal article" date="2007" name="Appl. Environ. Microbiol.">
        <title>Rhizobial factors required for stem nodule maturation and maintenance in Sesbania rostrata-Azorhizobium caulinodans ORS571 symbiosis.</title>
        <authorList>
            <person name="Suzuki S."/>
            <person name="Aono T."/>
            <person name="Lee KB."/>
            <person name="Suzuki T."/>
            <person name="Liu CT."/>
            <person name="Miwa H."/>
            <person name="Wakao S."/>
            <person name="Iki T."/>
            <person name="Oyaizu H."/>
        </authorList>
    </citation>
    <scope>NUCLEOTIDE SEQUENCE [LARGE SCALE GENOMIC DNA]</scope>
    <source>
        <strain evidence="4">ATCC 43989 / DSM 5975 / JCM 20966 / LMG 6465 / NBRC 14845 / NCIMB 13405 / ORS 571</strain>
    </source>
</reference>
<keyword evidence="1" id="KW-1133">Transmembrane helix</keyword>
<name>A8HR12_AZOC5</name>
<evidence type="ECO:0000313" key="3">
    <source>
        <dbReference type="EMBL" id="BAF87092.1"/>
    </source>
</evidence>
<feature type="domain" description="Peptidoglycan binding-like" evidence="2">
    <location>
        <begin position="244"/>
        <end position="294"/>
    </location>
</feature>
<dbReference type="HOGENOM" id="CLU_908067_0_0_5"/>
<evidence type="ECO:0000259" key="2">
    <source>
        <dbReference type="Pfam" id="PF01471"/>
    </source>
</evidence>
<reference evidence="3 4" key="5">
    <citation type="journal article" date="2010" name="Appl. Environ. Microbiol.">
        <title>phrR-like gene praR of Azorhizobium caulinodans ORS571 is essential for symbiosis with Sesbania rostrata and is involved in expression of reb genes.</title>
        <authorList>
            <person name="Akiba N."/>
            <person name="Aono T."/>
            <person name="Toyazaki H."/>
            <person name="Sato S."/>
            <person name="Oyaizu H."/>
        </authorList>
    </citation>
    <scope>NUCLEOTIDE SEQUENCE [LARGE SCALE GENOMIC DNA]</scope>
    <source>
        <strain evidence="4">ATCC 43989 / DSM 5975 / JCM 20966 / LMG 6465 / NBRC 14845 / NCIMB 13405 / ORS 571</strain>
    </source>
</reference>
<proteinExistence type="predicted"/>
<keyword evidence="4" id="KW-1185">Reference proteome</keyword>
<dbReference type="SUPFAM" id="SSF47090">
    <property type="entry name" value="PGBD-like"/>
    <property type="match status" value="2"/>
</dbReference>
<protein>
    <recommendedName>
        <fullName evidence="2">Peptidoglycan binding-like domain-containing protein</fullName>
    </recommendedName>
</protein>
<dbReference type="AlphaFoldDB" id="A8HR12"/>
<reference evidence="3 4" key="3">
    <citation type="journal article" date="2008" name="BMC Genomics">
        <title>The genome of the versatile nitrogen fixer Azorhizobium caulinodans ORS571.</title>
        <authorList>
            <person name="Lee KB."/>
            <person name="Backer P.D."/>
            <person name="Aono T."/>
            <person name="Liu CT."/>
            <person name="Suzuki S."/>
            <person name="Suzuki T."/>
            <person name="Kaneko T."/>
            <person name="Yamada M."/>
            <person name="Tabata S."/>
            <person name="Kupfer D.M."/>
            <person name="Najar F.Z."/>
            <person name="Wiley G.B."/>
            <person name="Roe B."/>
            <person name="Binnewies T.T."/>
            <person name="Ussery D.W."/>
            <person name="D'Haeze W."/>
            <person name="Herder J.D."/>
            <person name="Gevers D."/>
            <person name="Vereecke D."/>
            <person name="Holsters M."/>
            <person name="Oyaizu H."/>
        </authorList>
    </citation>
    <scope>NUCLEOTIDE SEQUENCE [LARGE SCALE GENOMIC DNA]</scope>
    <source>
        <strain evidence="4">ATCC 43989 / DSM 5975 / JCM 20966 / LMG 6465 / NBRC 14845 / NCIMB 13405 / ORS 571</strain>
    </source>
</reference>
<dbReference type="InterPro" id="IPR036365">
    <property type="entry name" value="PGBD-like_sf"/>
</dbReference>
<keyword evidence="1" id="KW-0812">Transmembrane</keyword>
<dbReference type="EMBL" id="AP009384">
    <property type="protein sequence ID" value="BAF87092.1"/>
    <property type="molecule type" value="Genomic_DNA"/>
</dbReference>
<feature type="transmembrane region" description="Helical" evidence="1">
    <location>
        <begin position="39"/>
        <end position="59"/>
    </location>
</feature>
<dbReference type="Proteomes" id="UP000000270">
    <property type="component" value="Chromosome"/>
</dbReference>
<reference evidence="3 4" key="4">
    <citation type="journal article" date="2009" name="Appl. Environ. Microbiol.">
        <title>Comparative genome-wide transcriptional profiling of Azorhizobium caulinodans ORS571 grown under free-living and symbiotic conditions.</title>
        <authorList>
            <person name="Tsukada S."/>
            <person name="Aono T."/>
            <person name="Akiba N."/>
            <person name="Lee KB."/>
            <person name="Liu CT."/>
            <person name="Toyazaki H."/>
            <person name="Oyaizu H."/>
        </authorList>
    </citation>
    <scope>NUCLEOTIDE SEQUENCE [LARGE SCALE GENOMIC DNA]</scope>
    <source>
        <strain evidence="4">ATCC 43989 / DSM 5975 / JCM 20966 / LMG 6465 / NBRC 14845 / NCIMB 13405 / ORS 571</strain>
    </source>
</reference>
<dbReference type="Gene3D" id="1.10.101.10">
    <property type="entry name" value="PGBD-like superfamily/PGBD"/>
    <property type="match status" value="2"/>
</dbReference>
<reference evidence="4" key="2">
    <citation type="submission" date="2007-04" db="EMBL/GenBank/DDBJ databases">
        <title>Complete genome sequence of the nitrogen-fixing bacterium Azorhizobium caulinodans ORS571.</title>
        <authorList>
            <person name="Lee K.B."/>
            <person name="Backer P.D."/>
            <person name="Aono T."/>
            <person name="Liu C.T."/>
            <person name="Suzuki S."/>
            <person name="Suzuki T."/>
            <person name="Kaneko T."/>
            <person name="Yamada M."/>
            <person name="Tabata S."/>
            <person name="Kupfer D.M."/>
            <person name="Najar F.Z."/>
            <person name="Wiley G.B."/>
            <person name="Roe B."/>
            <person name="Binnewies T."/>
            <person name="Ussery D."/>
            <person name="Vereecke D."/>
            <person name="Gevers D."/>
            <person name="Holsters M."/>
            <person name="Oyaizu H."/>
        </authorList>
    </citation>
    <scope>NUCLEOTIDE SEQUENCE [LARGE SCALE GENOMIC DNA]</scope>
    <source>
        <strain evidence="4">ATCC 43989 / DSM 5975 / JCM 20966 / LMG 6465 / NBRC 14845 / NCIMB 13405 / ORS 571</strain>
    </source>
</reference>
<feature type="domain" description="Peptidoglycan binding-like" evidence="2">
    <location>
        <begin position="154"/>
        <end position="207"/>
    </location>
</feature>
<dbReference type="InterPro" id="IPR002477">
    <property type="entry name" value="Peptidoglycan-bd-like"/>
</dbReference>
<evidence type="ECO:0000256" key="1">
    <source>
        <dbReference type="SAM" id="Phobius"/>
    </source>
</evidence>
<reference evidence="3 4" key="6">
    <citation type="journal article" date="2011" name="Appl. Environ. Microbiol.">
        <title>Involvement of the azorhizobial chromosome partition gene (parA) in the onset of bacteroid differentiation during Sesbania rostrata stem nodule development.</title>
        <authorList>
            <person name="Liu CT."/>
            <person name="Lee KB."/>
            <person name="Wang YS."/>
            <person name="Peng MH."/>
            <person name="Lee KT."/>
            <person name="Suzuki S."/>
            <person name="Suzuki T."/>
            <person name="Oyaizu H."/>
        </authorList>
    </citation>
    <scope>NUCLEOTIDE SEQUENCE [LARGE SCALE GENOMIC DNA]</scope>
    <source>
        <strain evidence="4">ATCC 43989 / DSM 5975 / JCM 20966 / LMG 6465 / NBRC 14845 / NCIMB 13405 / ORS 571</strain>
    </source>
</reference>
<dbReference type="RefSeq" id="WP_012169625.1">
    <property type="nucleotide sequence ID" value="NC_009937.1"/>
</dbReference>
<evidence type="ECO:0000313" key="4">
    <source>
        <dbReference type="Proteomes" id="UP000000270"/>
    </source>
</evidence>
<keyword evidence="1" id="KW-0472">Membrane</keyword>
<gene>
    <name evidence="3" type="ordered locus">AZC_1094</name>
</gene>
<dbReference type="Pfam" id="PF01471">
    <property type="entry name" value="PG_binding_1"/>
    <property type="match status" value="2"/>
</dbReference>
<accession>A8HR12</accession>
<sequence length="306" mass="31996">MRLAFWRPAETEADDLAGAGAFEAFKAERSLKRRRRLDAMAGALLVACTVGVLVNIFSLQNGNRSNFMFGLALPEAIGKRLTIDPRTLLTGTRASDTDAAPAAPVPTQAQLQPQLLAATAPPAAAVPPAAPPQSIAALITGGAPAAPAPRQPQPVVADVQRELSRRGFYDGPADGLTGPKTEAAIRAYEQSARLKVTGTASDALLAQIRRTPVASNAMLPPANVGGGDITGALRPPGEVARPNRVLGVQKTLARLGYGPLKVTGSLSPETRLAVQRFERDRGLPVDGEITDRLVRELSTVSGTAIE</sequence>
<organism evidence="3 4">
    <name type="scientific">Azorhizobium caulinodans (strain ATCC 43989 / DSM 5975 / JCM 20966 / LMG 6465 / NBRC 14845 / NCIMB 13405 / ORS 571)</name>
    <dbReference type="NCBI Taxonomy" id="438753"/>
    <lineage>
        <taxon>Bacteria</taxon>
        <taxon>Pseudomonadati</taxon>
        <taxon>Pseudomonadota</taxon>
        <taxon>Alphaproteobacteria</taxon>
        <taxon>Hyphomicrobiales</taxon>
        <taxon>Xanthobacteraceae</taxon>
        <taxon>Azorhizobium</taxon>
    </lineage>
</organism>
<dbReference type="eggNOG" id="COG3409">
    <property type="taxonomic scope" value="Bacteria"/>
</dbReference>
<dbReference type="STRING" id="438753.AZC_1094"/>
<dbReference type="KEGG" id="azc:AZC_1094"/>
<dbReference type="InterPro" id="IPR036366">
    <property type="entry name" value="PGBDSf"/>
</dbReference>